<dbReference type="AlphaFoldDB" id="A0A2A6CUE5"/>
<protein>
    <submittedName>
        <fullName evidence="2">Uncharacterized protein</fullName>
    </submittedName>
</protein>
<sequence length="149" mass="16989">MPQDLTLTTQGNGEGNGEQRVENGVNGDRSLTKDLIGATLPVVLEEVDEKEEKEEEKKMEQKDDPTTSTGLSSEKLDEVILSVQSNDEIFDLAKIREKIESKKKTKISSSKDEIRKAMAEMARIEHYPEPQYVVYANDYIEELQFYIEM</sequence>
<proteinExistence type="predicted"/>
<evidence type="ECO:0000313" key="3">
    <source>
        <dbReference type="Proteomes" id="UP000005239"/>
    </source>
</evidence>
<feature type="compositionally biased region" description="Acidic residues" evidence="1">
    <location>
        <begin position="45"/>
        <end position="54"/>
    </location>
</feature>
<evidence type="ECO:0000256" key="1">
    <source>
        <dbReference type="SAM" id="MobiDB-lite"/>
    </source>
</evidence>
<keyword evidence="3" id="KW-1185">Reference proteome</keyword>
<name>A0A2A6CUE5_PRIPA</name>
<organism evidence="2 3">
    <name type="scientific">Pristionchus pacificus</name>
    <name type="common">Parasitic nematode worm</name>
    <dbReference type="NCBI Taxonomy" id="54126"/>
    <lineage>
        <taxon>Eukaryota</taxon>
        <taxon>Metazoa</taxon>
        <taxon>Ecdysozoa</taxon>
        <taxon>Nematoda</taxon>
        <taxon>Chromadorea</taxon>
        <taxon>Rhabditida</taxon>
        <taxon>Rhabditina</taxon>
        <taxon>Diplogasteromorpha</taxon>
        <taxon>Diplogasteroidea</taxon>
        <taxon>Neodiplogasteridae</taxon>
        <taxon>Pristionchus</taxon>
    </lineage>
</organism>
<gene>
    <name evidence="2" type="primary">WBGene00204511</name>
</gene>
<feature type="region of interest" description="Disordered" evidence="1">
    <location>
        <begin position="1"/>
        <end position="74"/>
    </location>
</feature>
<reference evidence="2" key="2">
    <citation type="submission" date="2022-06" db="UniProtKB">
        <authorList>
            <consortium name="EnsemblMetazoa"/>
        </authorList>
    </citation>
    <scope>IDENTIFICATION</scope>
    <source>
        <strain evidence="2">PS312</strain>
    </source>
</reference>
<feature type="compositionally biased region" description="Polar residues" evidence="1">
    <location>
        <begin position="1"/>
        <end position="11"/>
    </location>
</feature>
<evidence type="ECO:0000313" key="2">
    <source>
        <dbReference type="EnsemblMetazoa" id="PPA31647.1"/>
    </source>
</evidence>
<dbReference type="Proteomes" id="UP000005239">
    <property type="component" value="Unassembled WGS sequence"/>
</dbReference>
<accession>A0A8R1UKG4</accession>
<feature type="compositionally biased region" description="Basic and acidic residues" evidence="1">
    <location>
        <begin position="55"/>
        <end position="65"/>
    </location>
</feature>
<accession>A0A2A6CUE5</accession>
<reference evidence="3" key="1">
    <citation type="journal article" date="2008" name="Nat. Genet.">
        <title>The Pristionchus pacificus genome provides a unique perspective on nematode lifestyle and parasitism.</title>
        <authorList>
            <person name="Dieterich C."/>
            <person name="Clifton S.W."/>
            <person name="Schuster L.N."/>
            <person name="Chinwalla A."/>
            <person name="Delehaunty K."/>
            <person name="Dinkelacker I."/>
            <person name="Fulton L."/>
            <person name="Fulton R."/>
            <person name="Godfrey J."/>
            <person name="Minx P."/>
            <person name="Mitreva M."/>
            <person name="Roeseler W."/>
            <person name="Tian H."/>
            <person name="Witte H."/>
            <person name="Yang S.P."/>
            <person name="Wilson R.K."/>
            <person name="Sommer R.J."/>
        </authorList>
    </citation>
    <scope>NUCLEOTIDE SEQUENCE [LARGE SCALE GENOMIC DNA]</scope>
    <source>
        <strain evidence="3">PS312</strain>
    </source>
</reference>
<dbReference type="EnsemblMetazoa" id="PPA31647.1">
    <property type="protein sequence ID" value="PPA31647.1"/>
    <property type="gene ID" value="WBGene00204511"/>
</dbReference>